<dbReference type="PANTHER" id="PTHR24095">
    <property type="entry name" value="ACETYL-COENZYME A SYNTHETASE"/>
    <property type="match status" value="1"/>
</dbReference>
<evidence type="ECO:0000313" key="2">
    <source>
        <dbReference type="EMBL" id="CAL1580895.1"/>
    </source>
</evidence>
<evidence type="ECO:0000313" key="3">
    <source>
        <dbReference type="Proteomes" id="UP001497482"/>
    </source>
</evidence>
<evidence type="ECO:0000259" key="1">
    <source>
        <dbReference type="Pfam" id="PF16177"/>
    </source>
</evidence>
<dbReference type="SUPFAM" id="SSF56801">
    <property type="entry name" value="Acetyl-CoA synthetase-like"/>
    <property type="match status" value="1"/>
</dbReference>
<gene>
    <name evidence="2" type="ORF">KC01_LOCUS11692</name>
</gene>
<feature type="domain" description="Acetyl-coenzyme A synthetase N-terminal" evidence="1">
    <location>
        <begin position="29"/>
        <end position="89"/>
    </location>
</feature>
<proteinExistence type="predicted"/>
<accession>A0AAV2JTQ8</accession>
<dbReference type="Gene3D" id="3.40.50.12780">
    <property type="entry name" value="N-terminal domain of ligase-like"/>
    <property type="match status" value="1"/>
</dbReference>
<dbReference type="Pfam" id="PF16177">
    <property type="entry name" value="ACAS_N"/>
    <property type="match status" value="1"/>
</dbReference>
<organism evidence="2 3">
    <name type="scientific">Knipowitschia caucasica</name>
    <name type="common">Caucasian dwarf goby</name>
    <name type="synonym">Pomatoschistus caucasicus</name>
    <dbReference type="NCBI Taxonomy" id="637954"/>
    <lineage>
        <taxon>Eukaryota</taxon>
        <taxon>Metazoa</taxon>
        <taxon>Chordata</taxon>
        <taxon>Craniata</taxon>
        <taxon>Vertebrata</taxon>
        <taxon>Euteleostomi</taxon>
        <taxon>Actinopterygii</taxon>
        <taxon>Neopterygii</taxon>
        <taxon>Teleostei</taxon>
        <taxon>Neoteleostei</taxon>
        <taxon>Acanthomorphata</taxon>
        <taxon>Gobiaria</taxon>
        <taxon>Gobiiformes</taxon>
        <taxon>Gobioidei</taxon>
        <taxon>Gobiidae</taxon>
        <taxon>Gobiinae</taxon>
        <taxon>Knipowitschia</taxon>
    </lineage>
</organism>
<dbReference type="GO" id="GO:0003987">
    <property type="term" value="F:acetate-CoA ligase activity"/>
    <property type="evidence" value="ECO:0007669"/>
    <property type="project" value="TreeGrafter"/>
</dbReference>
<dbReference type="AlphaFoldDB" id="A0AAV2JTQ8"/>
<dbReference type="InterPro" id="IPR032387">
    <property type="entry name" value="ACAS_N"/>
</dbReference>
<dbReference type="EMBL" id="OZ035836">
    <property type="protein sequence ID" value="CAL1580895.1"/>
    <property type="molecule type" value="Genomic_DNA"/>
</dbReference>
<sequence length="150" mass="17121">MVVPDSKEEMFHPPLDLQQDAHVPDFATYLELYKKSIDNPEAFWKEVAAEFYWKKPAIGPVLQYNFDVTKGNIFVKCLEGAKTNMCYNVLDRHVTDGNLGDKVAFYWEGNSPDQHSQITYSQLLSQVCRCSNVLKKLGTNTHNTHTSMTS</sequence>
<name>A0AAV2JTQ8_KNICA</name>
<protein>
    <recommendedName>
        <fullName evidence="1">Acetyl-coenzyme A synthetase N-terminal domain-containing protein</fullName>
    </recommendedName>
</protein>
<dbReference type="PANTHER" id="PTHR24095:SF146">
    <property type="entry name" value="ACETYL-COENZYME A SYNTHETASE"/>
    <property type="match status" value="1"/>
</dbReference>
<dbReference type="GO" id="GO:0006085">
    <property type="term" value="P:acetyl-CoA biosynthetic process"/>
    <property type="evidence" value="ECO:0007669"/>
    <property type="project" value="TreeGrafter"/>
</dbReference>
<reference evidence="2 3" key="1">
    <citation type="submission" date="2024-04" db="EMBL/GenBank/DDBJ databases">
        <authorList>
            <person name="Waldvogel A.-M."/>
            <person name="Schoenle A."/>
        </authorList>
    </citation>
    <scope>NUCLEOTIDE SEQUENCE [LARGE SCALE GENOMIC DNA]</scope>
</reference>
<keyword evidence="3" id="KW-1185">Reference proteome</keyword>
<dbReference type="Proteomes" id="UP001497482">
    <property type="component" value="Chromosome 14"/>
</dbReference>
<dbReference type="InterPro" id="IPR042099">
    <property type="entry name" value="ANL_N_sf"/>
</dbReference>